<feature type="compositionally biased region" description="Polar residues" evidence="1">
    <location>
        <begin position="329"/>
        <end position="351"/>
    </location>
</feature>
<geneLocation type="plasmid" evidence="3">
    <name>pnp7-1</name>
</geneLocation>
<reference evidence="3" key="1">
    <citation type="submission" date="2017-10" db="EMBL/GenBank/DDBJ databases">
        <title>Complete genome sequence of Moraxella osloensis NP7 isolated from human skin.</title>
        <authorList>
            <person name="Lee K."/>
            <person name="Lim J.Y."/>
            <person name="Hwang I."/>
        </authorList>
    </citation>
    <scope>NUCLEOTIDE SEQUENCE [LARGE SCALE GENOMIC DNA]</scope>
    <source>
        <strain evidence="3">NP7</strain>
        <plasmid evidence="3">pnp7-1</plasmid>
    </source>
</reference>
<proteinExistence type="predicted"/>
<gene>
    <name evidence="2" type="ORF">NP7_10225</name>
</gene>
<organism evidence="2 3">
    <name type="scientific">Faucicola osloensis</name>
    <name type="common">Moraxella osloensis</name>
    <dbReference type="NCBI Taxonomy" id="34062"/>
    <lineage>
        <taxon>Bacteria</taxon>
        <taxon>Pseudomonadati</taxon>
        <taxon>Pseudomonadota</taxon>
        <taxon>Gammaproteobacteria</taxon>
        <taxon>Moraxellales</taxon>
        <taxon>Moraxellaceae</taxon>
        <taxon>Faucicola</taxon>
    </lineage>
</organism>
<feature type="region of interest" description="Disordered" evidence="1">
    <location>
        <begin position="371"/>
        <end position="404"/>
    </location>
</feature>
<feature type="compositionally biased region" description="Polar residues" evidence="1">
    <location>
        <begin position="392"/>
        <end position="404"/>
    </location>
</feature>
<name>A0A2D2LXH3_FAUOS</name>
<evidence type="ECO:0000256" key="1">
    <source>
        <dbReference type="SAM" id="MobiDB-lite"/>
    </source>
</evidence>
<protein>
    <submittedName>
        <fullName evidence="2">Uncharacterized protein</fullName>
    </submittedName>
</protein>
<dbReference type="RefSeq" id="WP_100271085.1">
    <property type="nucleotide sequence ID" value="NZ_CP024444.1"/>
</dbReference>
<feature type="region of interest" description="Disordered" evidence="1">
    <location>
        <begin position="312"/>
        <end position="359"/>
    </location>
</feature>
<accession>A0A2D2LXH3</accession>
<sequence length="519" mass="58075">MTVLPAKPQTDKTADVHHSDVIPAGENDPIKTNSPSNEANAQTGIKLDLNAFAKYFSDNELLISLFLELCFLLQRNNTAALSVNDLQVHHTILMKLHKEYGLTGNVYRELMRSISNDEDMGKLLGQSKHLAYIRGQHHEDYARIIANYTRQNGYLVTIQLTGDPKQDYTNLSQLVLDIKSQPILNLSKQRSDFCQVQANKNWQALYDELTNPVATPKNQLVLSFSHDDNHQGTNIRLYKAVFLLKELVAKYQVDTVSFDDLTLHEQRPSPSDALLNTHDFLSFDNSFISIQPHTNDTVRPTLSSDVVIIQDVASDDKEGSNTPVDEDATNTNETAEQDSASDQQATPQPKVQATPEPKPSLFKRLFSKINPSRATQAADSDVVDTTADIKTPPSSQGLPSAADSNSVATANKSYSNNKIQHTYRDCAGVMVTKPIDHWKPVSWNSEKLLEFERHHLSLIFSKCVKNDLATLVSQKQKAINIDELLKNGFDFQCFAINAGFYAKLRWQANLQDTVQKSGY</sequence>
<evidence type="ECO:0000313" key="3">
    <source>
        <dbReference type="Proteomes" id="UP000229340"/>
    </source>
</evidence>
<keyword evidence="2" id="KW-0614">Plasmid</keyword>
<dbReference type="AlphaFoldDB" id="A0A2D2LXH3"/>
<feature type="region of interest" description="Disordered" evidence="1">
    <location>
        <begin position="1"/>
        <end position="40"/>
    </location>
</feature>
<feature type="compositionally biased region" description="Low complexity" evidence="1">
    <location>
        <begin position="374"/>
        <end position="388"/>
    </location>
</feature>
<feature type="compositionally biased region" description="Basic and acidic residues" evidence="1">
    <location>
        <begin position="9"/>
        <end position="20"/>
    </location>
</feature>
<evidence type="ECO:0000313" key="2">
    <source>
        <dbReference type="EMBL" id="ATR79731.1"/>
    </source>
</evidence>
<feature type="compositionally biased region" description="Polar residues" evidence="1">
    <location>
        <begin position="30"/>
        <end position="40"/>
    </location>
</feature>
<dbReference type="Proteomes" id="UP000229340">
    <property type="component" value="Plasmid pNP7-1"/>
</dbReference>
<dbReference type="EMBL" id="CP024444">
    <property type="protein sequence ID" value="ATR79731.1"/>
    <property type="molecule type" value="Genomic_DNA"/>
</dbReference>